<reference evidence="2 3" key="1">
    <citation type="submission" date="2024-06" db="EMBL/GenBank/DDBJ databases">
        <authorList>
            <person name="Chen R.Y."/>
        </authorList>
    </citation>
    <scope>NUCLEOTIDE SEQUENCE [LARGE SCALE GENOMIC DNA]</scope>
    <source>
        <strain evidence="2 3">D2</strain>
    </source>
</reference>
<feature type="transmembrane region" description="Helical" evidence="1">
    <location>
        <begin position="38"/>
        <end position="61"/>
    </location>
</feature>
<dbReference type="EMBL" id="JBELOE010000284">
    <property type="protein sequence ID" value="MER2494151.1"/>
    <property type="molecule type" value="Genomic_DNA"/>
</dbReference>
<evidence type="ECO:0000313" key="2">
    <source>
        <dbReference type="EMBL" id="MER2494151.1"/>
    </source>
</evidence>
<keyword evidence="1" id="KW-0472">Membrane</keyword>
<keyword evidence="3" id="KW-1185">Reference proteome</keyword>
<keyword evidence="1" id="KW-0812">Transmembrane</keyword>
<gene>
    <name evidence="2" type="ORF">ABS311_19925</name>
</gene>
<accession>A0ABV1RMH7</accession>
<sequence length="104" mass="12045">MNLDDWLLFRFPHLSQHSVQERSHLIQQSVMSCRIQRWLLSLFFISTLTLMLMLSANLFNITLFKGLSGFILASFIAITIEATVKPLSNTLIKKELKKLIETHL</sequence>
<protein>
    <submittedName>
        <fullName evidence="2">Uncharacterized protein</fullName>
    </submittedName>
</protein>
<comment type="caution">
    <text evidence="2">The sequence shown here is derived from an EMBL/GenBank/DDBJ whole genome shotgun (WGS) entry which is preliminary data.</text>
</comment>
<evidence type="ECO:0000256" key="1">
    <source>
        <dbReference type="SAM" id="Phobius"/>
    </source>
</evidence>
<evidence type="ECO:0000313" key="3">
    <source>
        <dbReference type="Proteomes" id="UP001467690"/>
    </source>
</evidence>
<dbReference type="Proteomes" id="UP001467690">
    <property type="component" value="Unassembled WGS sequence"/>
</dbReference>
<organism evidence="2 3">
    <name type="scientific">Catenovulum sediminis</name>
    <dbReference type="NCBI Taxonomy" id="1740262"/>
    <lineage>
        <taxon>Bacteria</taxon>
        <taxon>Pseudomonadati</taxon>
        <taxon>Pseudomonadota</taxon>
        <taxon>Gammaproteobacteria</taxon>
        <taxon>Alteromonadales</taxon>
        <taxon>Alteromonadaceae</taxon>
        <taxon>Catenovulum</taxon>
    </lineage>
</organism>
<keyword evidence="1" id="KW-1133">Transmembrane helix</keyword>
<name>A0ABV1RMH7_9ALTE</name>
<dbReference type="RefSeq" id="WP_143871288.1">
    <property type="nucleotide sequence ID" value="NZ_CP041660.1"/>
</dbReference>
<feature type="transmembrane region" description="Helical" evidence="1">
    <location>
        <begin position="67"/>
        <end position="84"/>
    </location>
</feature>
<proteinExistence type="predicted"/>